<reference evidence="10" key="1">
    <citation type="submission" date="2003-08" db="EMBL/GenBank/DDBJ databases">
        <authorList>
            <person name="Birren B."/>
            <person name="Nusbaum C."/>
            <person name="Abebe A."/>
            <person name="Abouelleil A."/>
            <person name="Adekoya E."/>
            <person name="Ait-zahra M."/>
            <person name="Allen N."/>
            <person name="Allen T."/>
            <person name="An P."/>
            <person name="Anderson M."/>
            <person name="Anderson S."/>
            <person name="Arachchi H."/>
            <person name="Armbruster J."/>
            <person name="Bachantsang P."/>
            <person name="Baldwin J."/>
            <person name="Barry A."/>
            <person name="Bayul T."/>
            <person name="Blitshsteyn B."/>
            <person name="Bloom T."/>
            <person name="Blye J."/>
            <person name="Boguslavskiy L."/>
            <person name="Borowsky M."/>
            <person name="Boukhgalter B."/>
            <person name="Brunache A."/>
            <person name="Butler J."/>
            <person name="Calixte N."/>
            <person name="Calvo S."/>
            <person name="Camarata J."/>
            <person name="Campo K."/>
            <person name="Chang J."/>
            <person name="Cheshatsang Y."/>
            <person name="Citroen M."/>
            <person name="Collymore A."/>
            <person name="Considine T."/>
            <person name="Cook A."/>
            <person name="Cooke P."/>
            <person name="Corum B."/>
            <person name="Cuomo C."/>
            <person name="David R."/>
            <person name="Dawoe T."/>
            <person name="Degray S."/>
            <person name="Dodge S."/>
            <person name="Dooley K."/>
            <person name="Dorje P."/>
            <person name="Dorjee K."/>
            <person name="Dorris L."/>
            <person name="Duffey N."/>
            <person name="Dupes A."/>
            <person name="Elkins T."/>
            <person name="Engels R."/>
            <person name="Erickson J."/>
            <person name="Farina A."/>
            <person name="Faro S."/>
            <person name="Ferreira P."/>
            <person name="Fischer H."/>
            <person name="Fitzgerald M."/>
            <person name="Foley K."/>
            <person name="Gage D."/>
            <person name="Galagan J."/>
            <person name="Gearin G."/>
            <person name="Gnerre S."/>
            <person name="Gnirke A."/>
            <person name="Goyette A."/>
            <person name="Graham J."/>
            <person name="Grandbois E."/>
            <person name="Gyaltsen K."/>
            <person name="Hafez N."/>
            <person name="Hagopian D."/>
            <person name="Hagos B."/>
            <person name="Hall J."/>
            <person name="Hatcher B."/>
            <person name="Heller A."/>
            <person name="Higgins H."/>
            <person name="Honan T."/>
            <person name="Horn A."/>
            <person name="Houde N."/>
            <person name="Hughes L."/>
            <person name="Hulme W."/>
            <person name="Husby E."/>
            <person name="Iliev I."/>
            <person name="Jaffe D."/>
            <person name="Jones C."/>
            <person name="Kamal M."/>
            <person name="Kamat A."/>
            <person name="Kamvysselis M."/>
            <person name="Karlsson E."/>
            <person name="Kells C."/>
            <person name="Kieu A."/>
            <person name="Kisner P."/>
            <person name="Kodira C."/>
            <person name="Kulbokas E."/>
            <person name="Labutti K."/>
            <person name="Lama D."/>
            <person name="Landers T."/>
            <person name="Leger J."/>
            <person name="Levine S."/>
            <person name="Lewis D."/>
            <person name="Lewis T."/>
            <person name="Lindblad-toh K."/>
            <person name="Liu X."/>
            <person name="Lokyitsang T."/>
            <person name="Lokyitsang Y."/>
            <person name="Lucien O."/>
            <person name="Lui A."/>
            <person name="Ma L.J."/>
            <person name="Mabbitt R."/>
            <person name="Macdonald J."/>
            <person name="Maclean C."/>
            <person name="Major J."/>
            <person name="Manning J."/>
            <person name="Marabella R."/>
            <person name="Maru K."/>
            <person name="Matthews C."/>
            <person name="Mauceli E."/>
            <person name="Mccarthy M."/>
            <person name="Mcdonough S."/>
            <person name="Mcghee T."/>
            <person name="Meldrim J."/>
            <person name="Meneus L."/>
            <person name="Mesirov J."/>
            <person name="Mihalev A."/>
            <person name="Mihova T."/>
            <person name="Mikkelsen T."/>
            <person name="Mlenga V."/>
            <person name="Moru K."/>
            <person name="Mozes J."/>
            <person name="Mulrain L."/>
            <person name="Munson G."/>
            <person name="Naylor J."/>
            <person name="Newes C."/>
            <person name="Nguyen C."/>
            <person name="Nguyen N."/>
            <person name="Nguyen T."/>
            <person name="Nicol R."/>
            <person name="Nielsen C."/>
            <person name="Nizzari M."/>
            <person name="Norbu C."/>
            <person name="Norbu N."/>
            <person name="O'donnell P."/>
            <person name="Okoawo O."/>
            <person name="O'leary S."/>
            <person name="Omotosho B."/>
            <person name="O'neill K."/>
            <person name="Osman S."/>
            <person name="Parker S."/>
            <person name="Perrin D."/>
            <person name="Phunkhang P."/>
            <person name="Piqani B."/>
            <person name="Purcell S."/>
            <person name="Rachupka T."/>
            <person name="Ramasamy U."/>
            <person name="Rameau R."/>
            <person name="Ray V."/>
            <person name="Raymond C."/>
            <person name="Retta R."/>
            <person name="Richardson S."/>
            <person name="Rise C."/>
            <person name="Rodriguez J."/>
            <person name="Rogers J."/>
            <person name="Rogov P."/>
            <person name="Rutman M."/>
            <person name="Schupbach R."/>
            <person name="Seaman C."/>
            <person name="Settipalli S."/>
            <person name="Sharpe T."/>
            <person name="Sheridan J."/>
            <person name="Sherpa N."/>
            <person name="Shi J."/>
            <person name="Smirnov S."/>
            <person name="Smith C."/>
            <person name="Sougnez C."/>
            <person name="Spencer B."/>
            <person name="Stalker J."/>
            <person name="Stange-thomann N."/>
            <person name="Stavropoulos S."/>
            <person name="Stetson K."/>
            <person name="Stone C."/>
            <person name="Stone S."/>
            <person name="Stubbs M."/>
            <person name="Talamas J."/>
            <person name="Tchuinga P."/>
            <person name="Tenzing P."/>
            <person name="Tesfaye S."/>
            <person name="Theodore J."/>
            <person name="Thoulutsang Y."/>
            <person name="Topham K."/>
            <person name="Towey S."/>
            <person name="Tsamla T."/>
            <person name="Tsomo N."/>
            <person name="Vallee D."/>
            <person name="Vassiliev H."/>
            <person name="Venkataraman V."/>
            <person name="Vinson J."/>
            <person name="Vo A."/>
            <person name="Wade C."/>
            <person name="Wang S."/>
            <person name="Wangchuk T."/>
            <person name="Wangdi T."/>
            <person name="Whittaker C."/>
            <person name="Wilkinson J."/>
            <person name="Wu Y."/>
            <person name="Wyman D."/>
            <person name="Yadav S."/>
            <person name="Yang S."/>
            <person name="Yang X."/>
            <person name="Yeager S."/>
            <person name="Yee E."/>
            <person name="Young G."/>
            <person name="Zainoun J."/>
            <person name="Zembeck L."/>
            <person name="Zimmer A."/>
            <person name="Zody M."/>
            <person name="Lander E."/>
        </authorList>
    </citation>
    <scope>NUCLEOTIDE SEQUENCE [LARGE SCALE GENOMIC DNA]</scope>
</reference>
<dbReference type="GO" id="GO:0005634">
    <property type="term" value="C:nucleus"/>
    <property type="evidence" value="ECO:0007669"/>
    <property type="project" value="UniProtKB-SubCell"/>
</dbReference>
<dbReference type="SMART" id="SM00355">
    <property type="entry name" value="ZnF_C2H2"/>
    <property type="match status" value="3"/>
</dbReference>
<dbReference type="InterPro" id="IPR036236">
    <property type="entry name" value="Znf_C2H2_sf"/>
</dbReference>
<dbReference type="InterPro" id="IPR013087">
    <property type="entry name" value="Znf_C2H2_type"/>
</dbReference>
<evidence type="ECO:0000256" key="4">
    <source>
        <dbReference type="ARBA" id="ARBA00022771"/>
    </source>
</evidence>
<evidence type="ECO:0000313" key="9">
    <source>
        <dbReference type="Ensembl" id="ENSCSAVP00000017444.1"/>
    </source>
</evidence>
<dbReference type="Pfam" id="PF00096">
    <property type="entry name" value="zf-C2H2"/>
    <property type="match status" value="3"/>
</dbReference>
<dbReference type="Gene3D" id="3.30.160.60">
    <property type="entry name" value="Classic Zinc Finger"/>
    <property type="match status" value="4"/>
</dbReference>
<dbReference type="PANTHER" id="PTHR24394">
    <property type="entry name" value="ZINC FINGER PROTEIN"/>
    <property type="match status" value="1"/>
</dbReference>
<feature type="domain" description="C2H2-type" evidence="8">
    <location>
        <begin position="112"/>
        <end position="139"/>
    </location>
</feature>
<dbReference type="PROSITE" id="PS50157">
    <property type="entry name" value="ZINC_FINGER_C2H2_2"/>
    <property type="match status" value="3"/>
</dbReference>
<dbReference type="SUPFAM" id="SSF57667">
    <property type="entry name" value="beta-beta-alpha zinc fingers"/>
    <property type="match status" value="2"/>
</dbReference>
<reference evidence="9" key="2">
    <citation type="submission" date="2025-08" db="UniProtKB">
        <authorList>
            <consortium name="Ensembl"/>
        </authorList>
    </citation>
    <scope>IDENTIFICATION</scope>
</reference>
<dbReference type="GeneTree" id="ENSGT00940000161979"/>
<evidence type="ECO:0000256" key="6">
    <source>
        <dbReference type="ARBA" id="ARBA00023242"/>
    </source>
</evidence>
<organism evidence="9 10">
    <name type="scientific">Ciona savignyi</name>
    <name type="common">Pacific transparent sea squirt</name>
    <dbReference type="NCBI Taxonomy" id="51511"/>
    <lineage>
        <taxon>Eukaryota</taxon>
        <taxon>Metazoa</taxon>
        <taxon>Chordata</taxon>
        <taxon>Tunicata</taxon>
        <taxon>Ascidiacea</taxon>
        <taxon>Phlebobranchia</taxon>
        <taxon>Cionidae</taxon>
        <taxon>Ciona</taxon>
    </lineage>
</organism>
<dbReference type="InParanoid" id="H2ZIM8"/>
<feature type="domain" description="C2H2-type" evidence="8">
    <location>
        <begin position="140"/>
        <end position="167"/>
    </location>
</feature>
<dbReference type="OMA" id="DYLQTHM"/>
<dbReference type="Ensembl" id="ENSCSAVT00000017635.1">
    <property type="protein sequence ID" value="ENSCSAVP00000017444.1"/>
    <property type="gene ID" value="ENSCSAVG00000010274.1"/>
</dbReference>
<dbReference type="GO" id="GO:0000981">
    <property type="term" value="F:DNA-binding transcription factor activity, RNA polymerase II-specific"/>
    <property type="evidence" value="ECO:0007669"/>
    <property type="project" value="TreeGrafter"/>
</dbReference>
<dbReference type="AlphaFoldDB" id="H2ZIM8"/>
<accession>H2ZIM8</accession>
<evidence type="ECO:0000256" key="7">
    <source>
        <dbReference type="PROSITE-ProRule" id="PRU00042"/>
    </source>
</evidence>
<evidence type="ECO:0000313" key="10">
    <source>
        <dbReference type="Proteomes" id="UP000007875"/>
    </source>
</evidence>
<dbReference type="PANTHER" id="PTHR24394:SF29">
    <property type="entry name" value="MYONEURIN"/>
    <property type="match status" value="1"/>
</dbReference>
<comment type="subcellular location">
    <subcellularLocation>
        <location evidence="1">Nucleus</location>
    </subcellularLocation>
</comment>
<keyword evidence="2" id="KW-0479">Metal-binding</keyword>
<keyword evidence="3" id="KW-0677">Repeat</keyword>
<reference evidence="9" key="3">
    <citation type="submission" date="2025-09" db="UniProtKB">
        <authorList>
            <consortium name="Ensembl"/>
        </authorList>
    </citation>
    <scope>IDENTIFICATION</scope>
</reference>
<keyword evidence="5" id="KW-0862">Zinc</keyword>
<dbReference type="FunFam" id="3.30.160.60:FF:001270">
    <property type="entry name" value="zinc finger protein 583 isoform X1"/>
    <property type="match status" value="1"/>
</dbReference>
<sequence length="196" mass="23008">MLTNYEKLKQDLNQMRGIVVPYHASVEELDSNTDLCELLESVVEDIDVPNTGAEESLNDLTQEIVNPLNQTLEQREPLIMKLYVCKHCPKAYRKKYVLEHHIESIHLGIKGFQCETCDFRTAYKSSFDQHMRIHTKEKPYKCRYCEKSFTISSTLIEHKRIHTNSKPHKCEWCSKPFSSKSNYNKPYSYSYIGETF</sequence>
<evidence type="ECO:0000259" key="8">
    <source>
        <dbReference type="PROSITE" id="PS50157"/>
    </source>
</evidence>
<proteinExistence type="predicted"/>
<evidence type="ECO:0000256" key="5">
    <source>
        <dbReference type="ARBA" id="ARBA00022833"/>
    </source>
</evidence>
<evidence type="ECO:0000256" key="3">
    <source>
        <dbReference type="ARBA" id="ARBA00022737"/>
    </source>
</evidence>
<dbReference type="eggNOG" id="KOG1721">
    <property type="taxonomic scope" value="Eukaryota"/>
</dbReference>
<dbReference type="Proteomes" id="UP000007875">
    <property type="component" value="Unassembled WGS sequence"/>
</dbReference>
<protein>
    <recommendedName>
        <fullName evidence="8">C2H2-type domain-containing protein</fullName>
    </recommendedName>
</protein>
<dbReference type="PROSITE" id="PS00028">
    <property type="entry name" value="ZINC_FINGER_C2H2_1"/>
    <property type="match status" value="2"/>
</dbReference>
<dbReference type="STRING" id="51511.ENSCSAVP00000017444"/>
<evidence type="ECO:0000256" key="1">
    <source>
        <dbReference type="ARBA" id="ARBA00004123"/>
    </source>
</evidence>
<dbReference type="GO" id="GO:0008270">
    <property type="term" value="F:zinc ion binding"/>
    <property type="evidence" value="ECO:0007669"/>
    <property type="project" value="UniProtKB-KW"/>
</dbReference>
<name>H2ZIM8_CIOSA</name>
<dbReference type="HOGENOM" id="CLU_002678_2_6_1"/>
<evidence type="ECO:0000256" key="2">
    <source>
        <dbReference type="ARBA" id="ARBA00022723"/>
    </source>
</evidence>
<keyword evidence="4 7" id="KW-0863">Zinc-finger</keyword>
<dbReference type="FunFam" id="3.30.160.60:FF:000882">
    <property type="entry name" value="Predicted gene, 21060"/>
    <property type="match status" value="1"/>
</dbReference>
<feature type="domain" description="C2H2-type" evidence="8">
    <location>
        <begin position="83"/>
        <end position="111"/>
    </location>
</feature>
<keyword evidence="10" id="KW-1185">Reference proteome</keyword>
<keyword evidence="6" id="KW-0539">Nucleus</keyword>